<accession>A0ABR3NQN2</accession>
<name>A0ABR3NQN2_9TELE</name>
<organism evidence="1 2">
    <name type="scientific">Cirrhinus molitorella</name>
    <name type="common">mud carp</name>
    <dbReference type="NCBI Taxonomy" id="172907"/>
    <lineage>
        <taxon>Eukaryota</taxon>
        <taxon>Metazoa</taxon>
        <taxon>Chordata</taxon>
        <taxon>Craniata</taxon>
        <taxon>Vertebrata</taxon>
        <taxon>Euteleostomi</taxon>
        <taxon>Actinopterygii</taxon>
        <taxon>Neopterygii</taxon>
        <taxon>Teleostei</taxon>
        <taxon>Ostariophysi</taxon>
        <taxon>Cypriniformes</taxon>
        <taxon>Cyprinidae</taxon>
        <taxon>Labeoninae</taxon>
        <taxon>Labeonini</taxon>
        <taxon>Cirrhinus</taxon>
    </lineage>
</organism>
<evidence type="ECO:0000313" key="2">
    <source>
        <dbReference type="Proteomes" id="UP001558613"/>
    </source>
</evidence>
<keyword evidence="2" id="KW-1185">Reference proteome</keyword>
<gene>
    <name evidence="1" type="ORF">QQF64_025907</name>
</gene>
<evidence type="ECO:0000313" key="1">
    <source>
        <dbReference type="EMBL" id="KAL1279234.1"/>
    </source>
</evidence>
<reference evidence="1 2" key="1">
    <citation type="submission" date="2023-09" db="EMBL/GenBank/DDBJ databases">
        <authorList>
            <person name="Wang M."/>
        </authorList>
    </citation>
    <scope>NUCLEOTIDE SEQUENCE [LARGE SCALE GENOMIC DNA]</scope>
    <source>
        <strain evidence="1">GT-2023</strain>
        <tissue evidence="1">Liver</tissue>
    </source>
</reference>
<proteinExistence type="predicted"/>
<dbReference type="Proteomes" id="UP001558613">
    <property type="component" value="Unassembled WGS sequence"/>
</dbReference>
<dbReference type="Gene3D" id="3.30.70.1820">
    <property type="entry name" value="L1 transposable element, RRM domain"/>
    <property type="match status" value="1"/>
</dbReference>
<comment type="caution">
    <text evidence="1">The sequence shown here is derived from an EMBL/GenBank/DDBJ whole genome shotgun (WGS) entry which is preliminary data.</text>
</comment>
<dbReference type="EMBL" id="JAYMGO010000003">
    <property type="protein sequence ID" value="KAL1279234.1"/>
    <property type="molecule type" value="Genomic_DNA"/>
</dbReference>
<protein>
    <submittedName>
        <fullName evidence="1">Uncharacterized protein</fullName>
    </submittedName>
</protein>
<sequence length="92" mass="10332">MGNELQSINLSGGEGVEGRNAVEFLKEWLPKILGQEDEIYEIERAHRTLQQHPAENGKPRAILIRLLRYGDTLKILNVPEKRASSPIATLLS</sequence>